<dbReference type="PANTHER" id="PTHR30093">
    <property type="entry name" value="GENERAL SECRETION PATHWAY PROTEIN G"/>
    <property type="match status" value="1"/>
</dbReference>
<protein>
    <submittedName>
        <fullName evidence="2">Type II secretion system protein</fullName>
    </submittedName>
</protein>
<comment type="caution">
    <text evidence="2">The sequence shown here is derived from an EMBL/GenBank/DDBJ whole genome shotgun (WGS) entry which is preliminary data.</text>
</comment>
<feature type="transmembrane region" description="Helical" evidence="1">
    <location>
        <begin position="7"/>
        <end position="28"/>
    </location>
</feature>
<dbReference type="SUPFAM" id="SSF54523">
    <property type="entry name" value="Pili subunits"/>
    <property type="match status" value="1"/>
</dbReference>
<keyword evidence="1" id="KW-0472">Membrane</keyword>
<dbReference type="NCBIfam" id="TIGR02532">
    <property type="entry name" value="IV_pilin_GFxxxE"/>
    <property type="match status" value="1"/>
</dbReference>
<accession>A0A9D7FBN9</accession>
<organism evidence="2 3">
    <name type="scientific">Candidatus Propionivibrio dominans</name>
    <dbReference type="NCBI Taxonomy" id="2954373"/>
    <lineage>
        <taxon>Bacteria</taxon>
        <taxon>Pseudomonadati</taxon>
        <taxon>Pseudomonadota</taxon>
        <taxon>Betaproteobacteria</taxon>
        <taxon>Rhodocyclales</taxon>
        <taxon>Rhodocyclaceae</taxon>
        <taxon>Propionivibrio</taxon>
    </lineage>
</organism>
<dbReference type="PANTHER" id="PTHR30093:SF7">
    <property type="entry name" value="MSHA MAJOR PILIN SUBUNIT MSHA"/>
    <property type="match status" value="1"/>
</dbReference>
<keyword evidence="1" id="KW-0812">Transmembrane</keyword>
<sequence>MKRSTQGFTLIELIVVITIIGILAAVALPRFINAQRDARIAKLQALNGSIRAASALAHARCLLDQAANPVGPCTAAGGTANMEGLAIPMINGYPQANAGGIIAAAQLNAVTDALTISAGGAGAGVAITVDLVGATVPATCRISYTSATAIGNAPVIAVPLTAGC</sequence>
<dbReference type="Gene3D" id="3.30.700.10">
    <property type="entry name" value="Glycoprotein, Type 4 Pilin"/>
    <property type="match status" value="1"/>
</dbReference>
<keyword evidence="1" id="KW-1133">Transmembrane helix</keyword>
<reference evidence="2" key="1">
    <citation type="submission" date="2020-10" db="EMBL/GenBank/DDBJ databases">
        <title>Connecting structure to function with the recovery of over 1000 high-quality activated sludge metagenome-assembled genomes encoding full-length rRNA genes using long-read sequencing.</title>
        <authorList>
            <person name="Singleton C.M."/>
            <person name="Petriglieri F."/>
            <person name="Kristensen J.M."/>
            <person name="Kirkegaard R.H."/>
            <person name="Michaelsen T.Y."/>
            <person name="Andersen M.H."/>
            <person name="Karst S.M."/>
            <person name="Dueholm M.S."/>
            <person name="Nielsen P.H."/>
            <person name="Albertsen M."/>
        </authorList>
    </citation>
    <scope>NUCLEOTIDE SEQUENCE</scope>
    <source>
        <strain evidence="2">EsbW_18-Q3-R4-48_MAXAC.044</strain>
    </source>
</reference>
<dbReference type="EMBL" id="JADJNC010000015">
    <property type="protein sequence ID" value="MBK7423473.1"/>
    <property type="molecule type" value="Genomic_DNA"/>
</dbReference>
<evidence type="ECO:0000313" key="2">
    <source>
        <dbReference type="EMBL" id="MBK7423473.1"/>
    </source>
</evidence>
<dbReference type="PROSITE" id="PS00409">
    <property type="entry name" value="PROKAR_NTER_METHYL"/>
    <property type="match status" value="1"/>
</dbReference>
<proteinExistence type="predicted"/>
<dbReference type="AlphaFoldDB" id="A0A9D7FBN9"/>
<evidence type="ECO:0000313" key="3">
    <source>
        <dbReference type="Proteomes" id="UP000886602"/>
    </source>
</evidence>
<dbReference type="Proteomes" id="UP000886602">
    <property type="component" value="Unassembled WGS sequence"/>
</dbReference>
<dbReference type="InterPro" id="IPR045584">
    <property type="entry name" value="Pilin-like"/>
</dbReference>
<dbReference type="InterPro" id="IPR012902">
    <property type="entry name" value="N_methyl_site"/>
</dbReference>
<gene>
    <name evidence="2" type="ORF">IPJ48_10440</name>
</gene>
<name>A0A9D7FBN9_9RHOO</name>
<dbReference type="Pfam" id="PF07963">
    <property type="entry name" value="N_methyl"/>
    <property type="match status" value="1"/>
</dbReference>
<evidence type="ECO:0000256" key="1">
    <source>
        <dbReference type="SAM" id="Phobius"/>
    </source>
</evidence>